<reference evidence="1" key="1">
    <citation type="submission" date="2023-05" db="EMBL/GenBank/DDBJ databases">
        <authorList>
            <person name="Stuckert A."/>
        </authorList>
    </citation>
    <scope>NUCLEOTIDE SEQUENCE</scope>
</reference>
<dbReference type="Proteomes" id="UP001162483">
    <property type="component" value="Unassembled WGS sequence"/>
</dbReference>
<accession>A0ABN9AA56</accession>
<gene>
    <name evidence="1" type="ORF">SPARVUS_LOCUS237295</name>
</gene>
<proteinExistence type="predicted"/>
<dbReference type="EMBL" id="CATNWA010000064">
    <property type="protein sequence ID" value="CAI9532558.1"/>
    <property type="molecule type" value="Genomic_DNA"/>
</dbReference>
<evidence type="ECO:0000313" key="2">
    <source>
        <dbReference type="Proteomes" id="UP001162483"/>
    </source>
</evidence>
<keyword evidence="2" id="KW-1185">Reference proteome</keyword>
<protein>
    <submittedName>
        <fullName evidence="1">Uncharacterized protein</fullName>
    </submittedName>
</protein>
<sequence>MAFLQCVSILVHDKFAVGCKHFITFRTLKAAFQCELSCV</sequence>
<organism evidence="1 2">
    <name type="scientific">Staurois parvus</name>
    <dbReference type="NCBI Taxonomy" id="386267"/>
    <lineage>
        <taxon>Eukaryota</taxon>
        <taxon>Metazoa</taxon>
        <taxon>Chordata</taxon>
        <taxon>Craniata</taxon>
        <taxon>Vertebrata</taxon>
        <taxon>Euteleostomi</taxon>
        <taxon>Amphibia</taxon>
        <taxon>Batrachia</taxon>
        <taxon>Anura</taxon>
        <taxon>Neobatrachia</taxon>
        <taxon>Ranoidea</taxon>
        <taxon>Ranidae</taxon>
        <taxon>Staurois</taxon>
    </lineage>
</organism>
<name>A0ABN9AA56_9NEOB</name>
<comment type="caution">
    <text evidence="1">The sequence shown here is derived from an EMBL/GenBank/DDBJ whole genome shotgun (WGS) entry which is preliminary data.</text>
</comment>
<evidence type="ECO:0000313" key="1">
    <source>
        <dbReference type="EMBL" id="CAI9532558.1"/>
    </source>
</evidence>